<dbReference type="Proteomes" id="UP000240971">
    <property type="component" value="Unassembled WGS sequence"/>
</dbReference>
<evidence type="ECO:0000313" key="1">
    <source>
        <dbReference type="EMBL" id="PSL43358.1"/>
    </source>
</evidence>
<protein>
    <submittedName>
        <fullName evidence="1">Uncharacterized protein</fullName>
    </submittedName>
</protein>
<proteinExistence type="predicted"/>
<evidence type="ECO:0000313" key="2">
    <source>
        <dbReference type="Proteomes" id="UP000240971"/>
    </source>
</evidence>
<organism evidence="1 2">
    <name type="scientific">Chitinophaga niastensis</name>
    <dbReference type="NCBI Taxonomy" id="536980"/>
    <lineage>
        <taxon>Bacteria</taxon>
        <taxon>Pseudomonadati</taxon>
        <taxon>Bacteroidota</taxon>
        <taxon>Chitinophagia</taxon>
        <taxon>Chitinophagales</taxon>
        <taxon>Chitinophagaceae</taxon>
        <taxon>Chitinophaga</taxon>
    </lineage>
</organism>
<dbReference type="AlphaFoldDB" id="A0A2P8HAV2"/>
<dbReference type="EMBL" id="PYAW01000008">
    <property type="protein sequence ID" value="PSL43358.1"/>
    <property type="molecule type" value="Genomic_DNA"/>
</dbReference>
<gene>
    <name evidence="1" type="ORF">CLV51_10847</name>
</gene>
<name>A0A2P8HAV2_CHINA</name>
<comment type="caution">
    <text evidence="1">The sequence shown here is derived from an EMBL/GenBank/DDBJ whole genome shotgun (WGS) entry which is preliminary data.</text>
</comment>
<sequence length="37" mass="4377">MLIISILETNTLPIFIFWYIINSVHIADKVKLGHFLY</sequence>
<reference evidence="1 2" key="1">
    <citation type="submission" date="2018-03" db="EMBL/GenBank/DDBJ databases">
        <title>Genomic Encyclopedia of Archaeal and Bacterial Type Strains, Phase II (KMG-II): from individual species to whole genera.</title>
        <authorList>
            <person name="Goeker M."/>
        </authorList>
    </citation>
    <scope>NUCLEOTIDE SEQUENCE [LARGE SCALE GENOMIC DNA]</scope>
    <source>
        <strain evidence="1 2">DSM 24859</strain>
    </source>
</reference>
<accession>A0A2P8HAV2</accession>
<keyword evidence="2" id="KW-1185">Reference proteome</keyword>